<evidence type="ECO:0008006" key="3">
    <source>
        <dbReference type="Google" id="ProtNLM"/>
    </source>
</evidence>
<accession>A0A2A5MGC3</accession>
<evidence type="ECO:0000313" key="2">
    <source>
        <dbReference type="Proteomes" id="UP000217648"/>
    </source>
</evidence>
<evidence type="ECO:0000313" key="1">
    <source>
        <dbReference type="EMBL" id="PCM59927.1"/>
    </source>
</evidence>
<sequence>MSNQVFEIVQAMSGQGNCITIPGPYLDFFAGDRQQHLLAAILNQLVFWSGKSSLDDGWFYKEHAALAKEVRAKDGDVVRKAMFKITDQYLSGVIEEELRQVGGTPKKHYRIDQEALISRIFPKILDSAQEPNGNKSLKVMETAYKPNGNGTKAESKQVTENNGIGSQAECIRPKIRMETAHEPNPGIGSQAESYLYTDLKNRSLHTDHKNHAGEISPVDNFAEPERETVIPEAIIPDATEASNLATDDDFDLATWFWSTIIELYERAAEFDGTLAKPREPNFAAWAQEICMLRQEHGCSHDQIRTMIERIQRDQFWCSRVQSVKTLRSKWQELALKLCPANLATGSSFGVSSKLDTDIPKGFRG</sequence>
<dbReference type="Proteomes" id="UP000217648">
    <property type="component" value="Unassembled WGS sequence"/>
</dbReference>
<comment type="caution">
    <text evidence="1">The sequence shown here is derived from an EMBL/GenBank/DDBJ whole genome shotgun (WGS) entry which is preliminary data.</text>
</comment>
<reference evidence="1 2" key="1">
    <citation type="submission" date="2017-09" db="EMBL/GenBank/DDBJ databases">
        <title>Mdr eskape-Ghana.</title>
        <authorList>
            <person name="Agyepong N."/>
            <person name="Janice J."/>
            <person name="Samuelsen O."/>
            <person name="Owusu-Ofori A."/>
            <person name="Sundsfjord A."/>
            <person name="Essack S."/>
            <person name="Pedersen T."/>
        </authorList>
    </citation>
    <scope>NUCLEOTIDE SEQUENCE [LARGE SCALE GENOMIC DNA]</scope>
    <source>
        <strain evidence="1 2">46</strain>
    </source>
</reference>
<dbReference type="EMBL" id="NXHG01000012">
    <property type="protein sequence ID" value="PCM59927.1"/>
    <property type="molecule type" value="Genomic_DNA"/>
</dbReference>
<name>A0A2A5MGC3_9ENTR</name>
<dbReference type="RefSeq" id="WP_096833833.1">
    <property type="nucleotide sequence ID" value="NZ_NXHG01000012.1"/>
</dbReference>
<dbReference type="AlphaFoldDB" id="A0A2A5MGC3"/>
<proteinExistence type="predicted"/>
<protein>
    <recommendedName>
        <fullName evidence="3">Replication protein O</fullName>
    </recommendedName>
</protein>
<gene>
    <name evidence="1" type="ORF">CP911_19015</name>
</gene>
<organism evidence="1 2">
    <name type="scientific">Klebsiella quasipneumoniae</name>
    <dbReference type="NCBI Taxonomy" id="1463165"/>
    <lineage>
        <taxon>Bacteria</taxon>
        <taxon>Pseudomonadati</taxon>
        <taxon>Pseudomonadota</taxon>
        <taxon>Gammaproteobacteria</taxon>
        <taxon>Enterobacterales</taxon>
        <taxon>Enterobacteriaceae</taxon>
        <taxon>Klebsiella/Raoultella group</taxon>
        <taxon>Klebsiella</taxon>
        <taxon>Klebsiella pneumoniae complex</taxon>
    </lineage>
</organism>